<dbReference type="InterPro" id="IPR002123">
    <property type="entry name" value="Plipid/glycerol_acylTrfase"/>
</dbReference>
<dbReference type="SUPFAM" id="SSF69593">
    <property type="entry name" value="Glycerol-3-phosphate (1)-acyltransferase"/>
    <property type="match status" value="1"/>
</dbReference>
<accession>A0ABS9TT51</accession>
<keyword evidence="2 4" id="KW-0012">Acyltransferase</keyword>
<name>A0ABS9TT51_9PSEU</name>
<reference evidence="4 5" key="1">
    <citation type="submission" date="2022-03" db="EMBL/GenBank/DDBJ databases">
        <title>Pseudonocardia alaer sp. nov., a novel actinomycete isolated from reed forest soil.</title>
        <authorList>
            <person name="Wang L."/>
        </authorList>
    </citation>
    <scope>NUCLEOTIDE SEQUENCE [LARGE SCALE GENOMIC DNA]</scope>
    <source>
        <strain evidence="4 5">Y-16303</strain>
    </source>
</reference>
<dbReference type="EMBL" id="JAKXMK010000048">
    <property type="protein sequence ID" value="MCH6171737.1"/>
    <property type="molecule type" value="Genomic_DNA"/>
</dbReference>
<evidence type="ECO:0000259" key="3">
    <source>
        <dbReference type="SMART" id="SM00563"/>
    </source>
</evidence>
<dbReference type="SMART" id="SM00563">
    <property type="entry name" value="PlsC"/>
    <property type="match status" value="1"/>
</dbReference>
<dbReference type="PANTHER" id="PTHR10434:SF11">
    <property type="entry name" value="1-ACYL-SN-GLYCEROL-3-PHOSPHATE ACYLTRANSFERASE"/>
    <property type="match status" value="1"/>
</dbReference>
<sequence length="213" mass="22902">MSADLPPGSVPWLHDLARWVGTWLFLPVYQVRVHHRDRIPATGAVVLVANHSAFVDGPLLFGLLGRRAVFLTKQEMFSGVIGWWLPRIGQLAVRRGEPDRRALTTALDVLRAGGLIGVFPEGTRGAGEVAAAQHGAAWLARTSGAEVLPVVCRGTRRPDGSGRRWRPKVDVLVGEPLTVATGGGRAGLATATETVRAELAGMVRELDDVRSRT</sequence>
<dbReference type="GO" id="GO:0016746">
    <property type="term" value="F:acyltransferase activity"/>
    <property type="evidence" value="ECO:0007669"/>
    <property type="project" value="UniProtKB-KW"/>
</dbReference>
<evidence type="ECO:0000256" key="2">
    <source>
        <dbReference type="ARBA" id="ARBA00023315"/>
    </source>
</evidence>
<dbReference type="PANTHER" id="PTHR10434">
    <property type="entry name" value="1-ACYL-SN-GLYCEROL-3-PHOSPHATE ACYLTRANSFERASE"/>
    <property type="match status" value="1"/>
</dbReference>
<gene>
    <name evidence="4" type="ORF">MMF94_39130</name>
</gene>
<dbReference type="CDD" id="cd07989">
    <property type="entry name" value="LPLAT_AGPAT-like"/>
    <property type="match status" value="1"/>
</dbReference>
<keyword evidence="1" id="KW-0808">Transferase</keyword>
<evidence type="ECO:0000256" key="1">
    <source>
        <dbReference type="ARBA" id="ARBA00022679"/>
    </source>
</evidence>
<feature type="domain" description="Phospholipid/glycerol acyltransferase" evidence="3">
    <location>
        <begin position="45"/>
        <end position="155"/>
    </location>
</feature>
<dbReference type="Proteomes" id="UP001299970">
    <property type="component" value="Unassembled WGS sequence"/>
</dbReference>
<evidence type="ECO:0000313" key="5">
    <source>
        <dbReference type="Proteomes" id="UP001299970"/>
    </source>
</evidence>
<protein>
    <submittedName>
        <fullName evidence="4">1-acyl-sn-glycerol-3-phosphate acyltransferase</fullName>
    </submittedName>
</protein>
<dbReference type="Pfam" id="PF01553">
    <property type="entry name" value="Acyltransferase"/>
    <property type="match status" value="1"/>
</dbReference>
<proteinExistence type="predicted"/>
<comment type="caution">
    <text evidence="4">The sequence shown here is derived from an EMBL/GenBank/DDBJ whole genome shotgun (WGS) entry which is preliminary data.</text>
</comment>
<dbReference type="RefSeq" id="WP_241042538.1">
    <property type="nucleotide sequence ID" value="NZ_BAAAJF010000074.1"/>
</dbReference>
<evidence type="ECO:0000313" key="4">
    <source>
        <dbReference type="EMBL" id="MCH6171737.1"/>
    </source>
</evidence>
<organism evidence="4 5">
    <name type="scientific">Pseudonocardia alaniniphila</name>
    <dbReference type="NCBI Taxonomy" id="75291"/>
    <lineage>
        <taxon>Bacteria</taxon>
        <taxon>Bacillati</taxon>
        <taxon>Actinomycetota</taxon>
        <taxon>Actinomycetes</taxon>
        <taxon>Pseudonocardiales</taxon>
        <taxon>Pseudonocardiaceae</taxon>
        <taxon>Pseudonocardia</taxon>
    </lineage>
</organism>
<keyword evidence="5" id="KW-1185">Reference proteome</keyword>